<organism evidence="1 2">
    <name type="scientific">Lentzea cavernae</name>
    <dbReference type="NCBI Taxonomy" id="2020703"/>
    <lineage>
        <taxon>Bacteria</taxon>
        <taxon>Bacillati</taxon>
        <taxon>Actinomycetota</taxon>
        <taxon>Actinomycetes</taxon>
        <taxon>Pseudonocardiales</taxon>
        <taxon>Pseudonocardiaceae</taxon>
        <taxon>Lentzea</taxon>
    </lineage>
</organism>
<evidence type="ECO:0000313" key="2">
    <source>
        <dbReference type="Proteomes" id="UP000605568"/>
    </source>
</evidence>
<reference evidence="2" key="1">
    <citation type="journal article" date="2019" name="Int. J. Syst. Evol. Microbiol.">
        <title>The Global Catalogue of Microorganisms (GCM) 10K type strain sequencing project: providing services to taxonomists for standard genome sequencing and annotation.</title>
        <authorList>
            <consortium name="The Broad Institute Genomics Platform"/>
            <consortium name="The Broad Institute Genome Sequencing Center for Infectious Disease"/>
            <person name="Wu L."/>
            <person name="Ma J."/>
        </authorList>
    </citation>
    <scope>NUCLEOTIDE SEQUENCE [LARGE SCALE GENOMIC DNA]</scope>
    <source>
        <strain evidence="2">CGMCC 4.7367</strain>
    </source>
</reference>
<dbReference type="InterPro" id="IPR019734">
    <property type="entry name" value="TPR_rpt"/>
</dbReference>
<dbReference type="SUPFAM" id="SSF48452">
    <property type="entry name" value="TPR-like"/>
    <property type="match status" value="1"/>
</dbReference>
<evidence type="ECO:0000313" key="1">
    <source>
        <dbReference type="EMBL" id="GHH42161.1"/>
    </source>
</evidence>
<accession>A0ABQ3MFA6</accession>
<proteinExistence type="predicted"/>
<dbReference type="PANTHER" id="PTHR47691">
    <property type="entry name" value="REGULATOR-RELATED"/>
    <property type="match status" value="1"/>
</dbReference>
<dbReference type="RefSeq" id="WP_191299267.1">
    <property type="nucleotide sequence ID" value="NZ_BNAR01000005.1"/>
</dbReference>
<dbReference type="Gene3D" id="1.25.40.10">
    <property type="entry name" value="Tetratricopeptide repeat domain"/>
    <property type="match status" value="1"/>
</dbReference>
<keyword evidence="2" id="KW-1185">Reference proteome</keyword>
<dbReference type="SUPFAM" id="SSF52540">
    <property type="entry name" value="P-loop containing nucleoside triphosphate hydrolases"/>
    <property type="match status" value="1"/>
</dbReference>
<name>A0ABQ3MFA6_9PSEU</name>
<protein>
    <recommendedName>
        <fullName evidence="3">NB-ARC domain-containing protein</fullName>
    </recommendedName>
</protein>
<gene>
    <name evidence="1" type="ORF">GCM10017774_38000</name>
</gene>
<dbReference type="Pfam" id="PF13424">
    <property type="entry name" value="TPR_12"/>
    <property type="match status" value="1"/>
</dbReference>
<dbReference type="PRINTS" id="PR00364">
    <property type="entry name" value="DISEASERSIST"/>
</dbReference>
<dbReference type="InterPro" id="IPR036388">
    <property type="entry name" value="WH-like_DNA-bd_sf"/>
</dbReference>
<dbReference type="Gene3D" id="1.10.10.10">
    <property type="entry name" value="Winged helix-like DNA-binding domain superfamily/Winged helix DNA-binding domain"/>
    <property type="match status" value="1"/>
</dbReference>
<dbReference type="SMART" id="SM00028">
    <property type="entry name" value="TPR"/>
    <property type="match status" value="4"/>
</dbReference>
<dbReference type="InterPro" id="IPR027417">
    <property type="entry name" value="P-loop_NTPase"/>
</dbReference>
<dbReference type="Gene3D" id="3.40.50.300">
    <property type="entry name" value="P-loop containing nucleotide triphosphate hydrolases"/>
    <property type="match status" value="1"/>
</dbReference>
<dbReference type="InterPro" id="IPR011990">
    <property type="entry name" value="TPR-like_helical_dom_sf"/>
</dbReference>
<dbReference type="Proteomes" id="UP000605568">
    <property type="component" value="Unassembled WGS sequence"/>
</dbReference>
<comment type="caution">
    <text evidence="1">The sequence shown here is derived from an EMBL/GenBank/DDBJ whole genome shotgun (WGS) entry which is preliminary data.</text>
</comment>
<evidence type="ECO:0008006" key="3">
    <source>
        <dbReference type="Google" id="ProtNLM"/>
    </source>
</evidence>
<sequence length="705" mass="75823">MSDKGRVWNRVVGNVTGAVVQVESIGHLVLPTPRPASEVPIPRQLPRVARDFTGRGGELAALDALLEPEGDEPAGPVVVVEGMAGVGKTSLTVYWASRAQERFPDGTLFTDLCGHGSGSPLDPDEVLADFLLALGVPPDAVPVNGAARAGLYRSLLAQRRVLVVLDNAGSAAQVRPLLPGSPGCAAVVTARGGMAGLIVNDGAVLVEVGIFSEPEAVALVRRIVGTVQADLEQNAVAVLIGLCGRLPLALRIATSRVVTHRRGAVEGVVAEIAEDRLGALDVPHDERSAVRTVFDWSYAKLPSRHARLFRLLGLHPGPEFGVHAAAVLANVDYKVAYRCLEALVDLHLIERAEDSRRYRMHDLLHVYARERALHDEPDCGTPFSHLLVWYAATAQAADEVAFPGPSRANVDLAPVGPPLDLPDRAVALAWLTSERATLIAALYEAASLSIHQPVIALAAAVRFLAVAGSGALPLRLEAETIGVAAARALGDRQREMVLLCRRGDTYQNLGRWQDADADYGRVLGMAEASDDSIRVLEALCGIGLTCKRRGRYLEAWERYIQALPLARGAGEWAEAVVECNLSQLSSRLGRYRQALRHADRELELRRRLADPVGEALALCDAALAWQGLGRHDAVIRLCHDAITLYERHGGVGVAISLPMELMAFSLESTGEPVEAKRHLSAAEAILRRFGDPHAEELRTRADLRE</sequence>
<dbReference type="EMBL" id="BNAR01000005">
    <property type="protein sequence ID" value="GHH42161.1"/>
    <property type="molecule type" value="Genomic_DNA"/>
</dbReference>
<dbReference type="PANTHER" id="PTHR47691:SF3">
    <property type="entry name" value="HTH-TYPE TRANSCRIPTIONAL REGULATOR RV0890C-RELATED"/>
    <property type="match status" value="1"/>
</dbReference>